<evidence type="ECO:0000313" key="4">
    <source>
        <dbReference type="EMBL" id="CEO54346.1"/>
    </source>
</evidence>
<dbReference type="CDD" id="cd00067">
    <property type="entry name" value="GAL4"/>
    <property type="match status" value="1"/>
</dbReference>
<dbReference type="GO" id="GO:0000976">
    <property type="term" value="F:transcription cis-regulatory region binding"/>
    <property type="evidence" value="ECO:0007669"/>
    <property type="project" value="TreeGrafter"/>
</dbReference>
<dbReference type="Pfam" id="PF11951">
    <property type="entry name" value="Fungal_trans_2"/>
    <property type="match status" value="2"/>
</dbReference>
<reference evidence="4" key="1">
    <citation type="submission" date="2015-01" db="EMBL/GenBank/DDBJ databases">
        <authorList>
            <person name="Durling Mikael"/>
        </authorList>
    </citation>
    <scope>NUCLEOTIDE SEQUENCE</scope>
</reference>
<dbReference type="PANTHER" id="PTHR37534">
    <property type="entry name" value="TRANSCRIPTIONAL ACTIVATOR PROTEIN UGA3"/>
    <property type="match status" value="1"/>
</dbReference>
<dbReference type="InterPro" id="IPR001138">
    <property type="entry name" value="Zn2Cys6_DnaBD"/>
</dbReference>
<dbReference type="Pfam" id="PF00172">
    <property type="entry name" value="Zn_clus"/>
    <property type="match status" value="1"/>
</dbReference>
<evidence type="ECO:0000256" key="1">
    <source>
        <dbReference type="ARBA" id="ARBA00004123"/>
    </source>
</evidence>
<dbReference type="InterPro" id="IPR021858">
    <property type="entry name" value="Fun_TF"/>
</dbReference>
<dbReference type="GO" id="GO:0045944">
    <property type="term" value="P:positive regulation of transcription by RNA polymerase II"/>
    <property type="evidence" value="ECO:0007669"/>
    <property type="project" value="TreeGrafter"/>
</dbReference>
<keyword evidence="2" id="KW-0539">Nucleus</keyword>
<dbReference type="GO" id="GO:0000981">
    <property type="term" value="F:DNA-binding transcription factor activity, RNA polymerase II-specific"/>
    <property type="evidence" value="ECO:0007669"/>
    <property type="project" value="InterPro"/>
</dbReference>
<evidence type="ECO:0000259" key="3">
    <source>
        <dbReference type="PROSITE" id="PS50048"/>
    </source>
</evidence>
<gene>
    <name evidence="4" type="ORF">BN869_000010404_1</name>
</gene>
<dbReference type="GO" id="GO:0005634">
    <property type="term" value="C:nucleus"/>
    <property type="evidence" value="ECO:0007669"/>
    <property type="project" value="UniProtKB-SubCell"/>
</dbReference>
<dbReference type="Gene3D" id="4.10.240.10">
    <property type="entry name" value="Zn(2)-C6 fungal-type DNA-binding domain"/>
    <property type="match status" value="1"/>
</dbReference>
<sequence>MSSSRRSRNGCANCRAKRQKCDEAQPACLRCQRAGLECKGYINAKELRWRPVDKRDFLARVNEKTQKLLYSSNVSKYSGPTVTSGEGPSLSNGCHGWQDSLTAGSLSSTESECLIPDEYVPTGINEWTSIIGELPPDVSNMDSYNLPVDFDAFNLDFEGLLPMQAVMFHSGLPTTEPQVSFSTMAEVDTVTLESPDATEKEWSSPKTSLCPTAPVSISPRLSLIQPSRNVHDMLIAHFDRKTCGILSIKDGPVENPWRTLILPLSDGSRAVEHAITCMAAFHGAYDSPDLYTHGTVDMDKSYKCLALEEKRQPLIPALAAWVGLAFAEGWKTPTMSRLTPMVNARRLLAERLTANRSSMSLTKTDTARLKYVINAFVFVHTIGGITTRSEEEASPLPPQVVSFLTPSPDEARMETDPLLACAASLFPLIDNVVSIVQKARRTHRNSLTLVGRASEVYEQLQQWQPPRFSVMESFEDQTQVIQHSIQTAQALRYATLLHLHQAVPEIPSETSAELARKVLLKLASIPSSSAVTNLHIFPLLAASGELTDPEDRERAEQRWHAIIGRLRVKNVDTCWDIVQATWARRDIHEAENVPAGLRADFEMDPACKVRGKLHWLNVMGDRNWQVKGRAE</sequence>
<comment type="subcellular location">
    <subcellularLocation>
        <location evidence="1">Nucleus</location>
    </subcellularLocation>
</comment>
<dbReference type="SUPFAM" id="SSF57701">
    <property type="entry name" value="Zn2/Cys6 DNA-binding domain"/>
    <property type="match status" value="1"/>
</dbReference>
<proteinExistence type="predicted"/>
<dbReference type="SMART" id="SM00066">
    <property type="entry name" value="GAL4"/>
    <property type="match status" value="1"/>
</dbReference>
<evidence type="ECO:0000256" key="2">
    <source>
        <dbReference type="ARBA" id="ARBA00023242"/>
    </source>
</evidence>
<dbReference type="PROSITE" id="PS50048">
    <property type="entry name" value="ZN2_CY6_FUNGAL_2"/>
    <property type="match status" value="1"/>
</dbReference>
<organism evidence="4">
    <name type="scientific">Bionectria ochroleuca</name>
    <name type="common">Gliocladium roseum</name>
    <dbReference type="NCBI Taxonomy" id="29856"/>
    <lineage>
        <taxon>Eukaryota</taxon>
        <taxon>Fungi</taxon>
        <taxon>Dikarya</taxon>
        <taxon>Ascomycota</taxon>
        <taxon>Pezizomycotina</taxon>
        <taxon>Sordariomycetes</taxon>
        <taxon>Hypocreomycetidae</taxon>
        <taxon>Hypocreales</taxon>
        <taxon>Bionectriaceae</taxon>
        <taxon>Clonostachys</taxon>
    </lineage>
</organism>
<feature type="domain" description="Zn(2)-C6 fungal-type" evidence="3">
    <location>
        <begin position="10"/>
        <end position="38"/>
    </location>
</feature>
<dbReference type="GO" id="GO:0008270">
    <property type="term" value="F:zinc ion binding"/>
    <property type="evidence" value="ECO:0007669"/>
    <property type="project" value="InterPro"/>
</dbReference>
<dbReference type="PROSITE" id="PS00463">
    <property type="entry name" value="ZN2_CY6_FUNGAL_1"/>
    <property type="match status" value="1"/>
</dbReference>
<name>A0A0B7KI42_BIOOC</name>
<dbReference type="AlphaFoldDB" id="A0A0B7KI42"/>
<dbReference type="PANTHER" id="PTHR37534:SF15">
    <property type="entry name" value="ZN(II)2CYS6 TRANSCRIPTION FACTOR (EUROFUNG)"/>
    <property type="match status" value="1"/>
</dbReference>
<dbReference type="EMBL" id="CDPU01000042">
    <property type="protein sequence ID" value="CEO54346.1"/>
    <property type="molecule type" value="Genomic_DNA"/>
</dbReference>
<accession>A0A0B7KI42</accession>
<dbReference type="InterPro" id="IPR036864">
    <property type="entry name" value="Zn2-C6_fun-type_DNA-bd_sf"/>
</dbReference>
<protein>
    <recommendedName>
        <fullName evidence="3">Zn(2)-C6 fungal-type domain-containing protein</fullName>
    </recommendedName>
</protein>